<keyword evidence="2" id="KW-1185">Reference proteome</keyword>
<organism evidence="1 2">
    <name type="scientific">Gordonia spumicola</name>
    <dbReference type="NCBI Taxonomy" id="589161"/>
    <lineage>
        <taxon>Bacteria</taxon>
        <taxon>Bacillati</taxon>
        <taxon>Actinomycetota</taxon>
        <taxon>Actinomycetes</taxon>
        <taxon>Mycobacteriales</taxon>
        <taxon>Gordoniaceae</taxon>
        <taxon>Gordonia</taxon>
    </lineage>
</organism>
<dbReference type="AlphaFoldDB" id="A0A7I9VEN3"/>
<comment type="caution">
    <text evidence="1">The sequence shown here is derived from an EMBL/GenBank/DDBJ whole genome shotgun (WGS) entry which is preliminary data.</text>
</comment>
<name>A0A7I9VEN3_9ACTN</name>
<sequence>MSQSLLSAHQEFCASLRRFRTAAKATSSSRDVSRVDSLLLDASLLASEALHLALRQAPPVVPVQMTLDFEDACND</sequence>
<reference evidence="2" key="1">
    <citation type="submission" date="2019-06" db="EMBL/GenBank/DDBJ databases">
        <title>Gordonia isolated from sludge of a wastewater treatment plant.</title>
        <authorList>
            <person name="Tamura T."/>
            <person name="Aoyama K."/>
            <person name="Kang Y."/>
            <person name="Saito S."/>
            <person name="Akiyama N."/>
            <person name="Yazawa K."/>
            <person name="Gonoi T."/>
            <person name="Mikami Y."/>
        </authorList>
    </citation>
    <scope>NUCLEOTIDE SEQUENCE [LARGE SCALE GENOMIC DNA]</scope>
    <source>
        <strain evidence="2">NBRC 107696</strain>
    </source>
</reference>
<evidence type="ECO:0000313" key="2">
    <source>
        <dbReference type="Proteomes" id="UP000444960"/>
    </source>
</evidence>
<accession>A0A7I9VEN3</accession>
<dbReference type="Proteomes" id="UP000444960">
    <property type="component" value="Unassembled WGS sequence"/>
</dbReference>
<protein>
    <submittedName>
        <fullName evidence="1">Uncharacterized protein</fullName>
    </submittedName>
</protein>
<gene>
    <name evidence="1" type="ORF">nbrc107696_42640</name>
</gene>
<proteinExistence type="predicted"/>
<dbReference type="EMBL" id="BJOV01000005">
    <property type="protein sequence ID" value="GEE03818.1"/>
    <property type="molecule type" value="Genomic_DNA"/>
</dbReference>
<evidence type="ECO:0000313" key="1">
    <source>
        <dbReference type="EMBL" id="GEE03818.1"/>
    </source>
</evidence>